<dbReference type="Proteomes" id="UP000175829">
    <property type="component" value="Unassembled WGS sequence"/>
</dbReference>
<dbReference type="InterPro" id="IPR023753">
    <property type="entry name" value="FAD/NAD-binding_dom"/>
</dbReference>
<comment type="caution">
    <text evidence="7">The sequence shown here is derived from an EMBL/GenBank/DDBJ whole genome shotgun (WGS) entry which is preliminary data.</text>
</comment>
<evidence type="ECO:0000256" key="3">
    <source>
        <dbReference type="ARBA" id="ARBA00022827"/>
    </source>
</evidence>
<evidence type="ECO:0000256" key="4">
    <source>
        <dbReference type="ARBA" id="ARBA00023002"/>
    </source>
</evidence>
<evidence type="ECO:0000313" key="7">
    <source>
        <dbReference type="EMBL" id="OEV02407.1"/>
    </source>
</evidence>
<comment type="similarity">
    <text evidence="1">Belongs to the NADH dehydrogenase family.</text>
</comment>
<keyword evidence="5" id="KW-0520">NAD</keyword>
<dbReference type="InterPro" id="IPR036188">
    <property type="entry name" value="FAD/NAD-bd_sf"/>
</dbReference>
<gene>
    <name evidence="7" type="ORF">AN217_03555</name>
</gene>
<dbReference type="SUPFAM" id="SSF51905">
    <property type="entry name" value="FAD/NAD(P)-binding domain"/>
    <property type="match status" value="2"/>
</dbReference>
<dbReference type="Gene3D" id="3.50.50.100">
    <property type="match status" value="1"/>
</dbReference>
<dbReference type="PANTHER" id="PTHR43706:SF45">
    <property type="entry name" value="NADH DEHYDROGENASE-LIKE PROTEIN RV1812C"/>
    <property type="match status" value="1"/>
</dbReference>
<dbReference type="PANTHER" id="PTHR43706">
    <property type="entry name" value="NADH DEHYDROGENASE"/>
    <property type="match status" value="1"/>
</dbReference>
<accession>A0A1E7KES1</accession>
<keyword evidence="2" id="KW-0285">Flavoprotein</keyword>
<evidence type="ECO:0000256" key="1">
    <source>
        <dbReference type="ARBA" id="ARBA00005272"/>
    </source>
</evidence>
<organism evidence="7 8">
    <name type="scientific">Streptomyces qinglanensis</name>
    <dbReference type="NCBI Taxonomy" id="943816"/>
    <lineage>
        <taxon>Bacteria</taxon>
        <taxon>Bacillati</taxon>
        <taxon>Actinomycetota</taxon>
        <taxon>Actinomycetes</taxon>
        <taxon>Kitasatosporales</taxon>
        <taxon>Streptomycetaceae</taxon>
        <taxon>Streptomyces</taxon>
    </lineage>
</organism>
<dbReference type="PATRIC" id="fig|943816.4.peg.5814"/>
<keyword evidence="3" id="KW-0274">FAD</keyword>
<proteinExistence type="inferred from homology"/>
<protein>
    <submittedName>
        <fullName evidence="7">NADH dehydrogenase</fullName>
    </submittedName>
</protein>
<dbReference type="AlphaFoldDB" id="A0A1E7KES1"/>
<dbReference type="GO" id="GO:0003954">
    <property type="term" value="F:NADH dehydrogenase activity"/>
    <property type="evidence" value="ECO:0007669"/>
    <property type="project" value="InterPro"/>
</dbReference>
<evidence type="ECO:0000256" key="2">
    <source>
        <dbReference type="ARBA" id="ARBA00022630"/>
    </source>
</evidence>
<dbReference type="EMBL" id="LJGV01000021">
    <property type="protein sequence ID" value="OEV02407.1"/>
    <property type="molecule type" value="Genomic_DNA"/>
</dbReference>
<reference evidence="7 8" key="1">
    <citation type="journal article" date="2016" name="Front. Microbiol.">
        <title>Comparative Genomics Analysis of Streptomyces Species Reveals Their Adaptation to the Marine Environment and Their Diversity at the Genomic Level.</title>
        <authorList>
            <person name="Tian X."/>
            <person name="Zhang Z."/>
            <person name="Yang T."/>
            <person name="Chen M."/>
            <person name="Li J."/>
            <person name="Chen F."/>
            <person name="Yang J."/>
            <person name="Li W."/>
            <person name="Zhang B."/>
            <person name="Zhang Z."/>
            <person name="Wu J."/>
            <person name="Zhang C."/>
            <person name="Long L."/>
            <person name="Xiao J."/>
        </authorList>
    </citation>
    <scope>NUCLEOTIDE SEQUENCE [LARGE SCALE GENOMIC DNA]</scope>
    <source>
        <strain evidence="7 8">SCSIO M10379</strain>
    </source>
</reference>
<dbReference type="Pfam" id="PF07992">
    <property type="entry name" value="Pyr_redox_2"/>
    <property type="match status" value="1"/>
</dbReference>
<dbReference type="InterPro" id="IPR045024">
    <property type="entry name" value="NDH-2"/>
</dbReference>
<evidence type="ECO:0000256" key="5">
    <source>
        <dbReference type="ARBA" id="ARBA00023027"/>
    </source>
</evidence>
<sequence length="485" mass="52249">MYTALRLQRRLKQRLRHAAGVVEAAAPDAPDALGTPGAPVASSLESAAGVIITILDPDPYMTYQPFLPEAAAGSISPRHVVVPLRRVLPDCQVIVGEARTIDHARRVAHISTLATEEADAARAGRAAPGEHPEPQTLELPYTELVLAPGSVARTLPVPGLAEHGIGFKTVEEAIGLRNHVLEQLDIASSTRDPALRDAALTFVFVGGGYAGVEALAELEDMARYACRYYHNITADDLRFLLVEASDRILPEVGAEMGGYALRELRARNIDVRLETRLDSCENRVAVLSDGSRHPARTLVWTAGVKPHPLLARTGLPVTGRGKLKCAATLRVEGTEHAWSAGDAAAVPDLTADTEPTDGAEPPLCAPNAQHAVRQARSLADNLAAVGEGREPTPYRHSYAGSVASLGLHKGVAHVYGRKLKGYPAWFMHRAYHLSRVPTFNRKARVLAEWVLSGLFKREIVSLGSLEHPRAEFESAAGTVRRPDEN</sequence>
<evidence type="ECO:0000259" key="6">
    <source>
        <dbReference type="Pfam" id="PF07992"/>
    </source>
</evidence>
<feature type="domain" description="FAD/NAD(P)-binding" evidence="6">
    <location>
        <begin position="37"/>
        <end position="349"/>
    </location>
</feature>
<evidence type="ECO:0000313" key="8">
    <source>
        <dbReference type="Proteomes" id="UP000175829"/>
    </source>
</evidence>
<keyword evidence="4" id="KW-0560">Oxidoreductase</keyword>
<name>A0A1E7KES1_9ACTN</name>